<evidence type="ECO:0000256" key="1">
    <source>
        <dbReference type="ARBA" id="ARBA00004613"/>
    </source>
</evidence>
<evidence type="ECO:0000313" key="9">
    <source>
        <dbReference type="EMBL" id="MBO0452073.1"/>
    </source>
</evidence>
<dbReference type="Gene3D" id="2.60.40.10">
    <property type="entry name" value="Immunoglobulins"/>
    <property type="match status" value="2"/>
</dbReference>
<evidence type="ECO:0000256" key="2">
    <source>
        <dbReference type="ARBA" id="ARBA00007257"/>
    </source>
</evidence>
<accession>A0ABS3HHJ7</accession>
<dbReference type="PANTHER" id="PTHR36108">
    <property type="entry name" value="COLOSSIN-B-RELATED"/>
    <property type="match status" value="1"/>
</dbReference>
<feature type="compositionally biased region" description="Basic and acidic residues" evidence="5">
    <location>
        <begin position="117"/>
        <end position="139"/>
    </location>
</feature>
<comment type="subcellular location">
    <subcellularLocation>
        <location evidence="1">Secreted</location>
    </subcellularLocation>
</comment>
<protein>
    <recommendedName>
        <fullName evidence="11">Prealbumin-like fold domain-containing protein</fullName>
    </recommendedName>
</protein>
<keyword evidence="4" id="KW-0732">Signal</keyword>
<comment type="caution">
    <text evidence="9">The sequence shown here is derived from an EMBL/GenBank/DDBJ whole genome shotgun (WGS) entry which is preliminary data.</text>
</comment>
<feature type="transmembrane region" description="Helical" evidence="6">
    <location>
        <begin position="7"/>
        <end position="28"/>
    </location>
</feature>
<evidence type="ECO:0008006" key="11">
    <source>
        <dbReference type="Google" id="ProtNLM"/>
    </source>
</evidence>
<keyword evidence="3" id="KW-0964">Secreted</keyword>
<dbReference type="PANTHER" id="PTHR36108:SF13">
    <property type="entry name" value="COLOSSIN-B-RELATED"/>
    <property type="match status" value="1"/>
</dbReference>
<dbReference type="SUPFAM" id="SSF117074">
    <property type="entry name" value="Hypothetical protein PA1324"/>
    <property type="match status" value="1"/>
</dbReference>
<dbReference type="Proteomes" id="UP000664495">
    <property type="component" value="Unassembled WGS sequence"/>
</dbReference>
<evidence type="ECO:0000256" key="6">
    <source>
        <dbReference type="SAM" id="Phobius"/>
    </source>
</evidence>
<feature type="domain" description="SpaA-like prealbumin fold" evidence="8">
    <location>
        <begin position="1442"/>
        <end position="1525"/>
    </location>
</feature>
<feature type="region of interest" description="Disordered" evidence="5">
    <location>
        <begin position="117"/>
        <end position="157"/>
    </location>
</feature>
<dbReference type="SUPFAM" id="SSF49478">
    <property type="entry name" value="Cna protein B-type domain"/>
    <property type="match status" value="1"/>
</dbReference>
<feature type="region of interest" description="Disordered" evidence="5">
    <location>
        <begin position="220"/>
        <end position="265"/>
    </location>
</feature>
<dbReference type="EMBL" id="JAFLVR010000017">
    <property type="protein sequence ID" value="MBO0452073.1"/>
    <property type="molecule type" value="Genomic_DNA"/>
</dbReference>
<organism evidence="9 10">
    <name type="scientific">Candidatus Enterococcus murrayae</name>
    <dbReference type="NCBI Taxonomy" id="2815321"/>
    <lineage>
        <taxon>Bacteria</taxon>
        <taxon>Bacillati</taxon>
        <taxon>Bacillota</taxon>
        <taxon>Bacilli</taxon>
        <taxon>Lactobacillales</taxon>
        <taxon>Enterococcaceae</taxon>
        <taxon>Enterococcus</taxon>
    </lineage>
</organism>
<evidence type="ECO:0000256" key="5">
    <source>
        <dbReference type="SAM" id="MobiDB-lite"/>
    </source>
</evidence>
<keyword evidence="6" id="KW-0812">Transmembrane</keyword>
<proteinExistence type="inferred from homology"/>
<reference evidence="9 10" key="1">
    <citation type="submission" date="2021-03" db="EMBL/GenBank/DDBJ databases">
        <title>Enterococcal diversity collection.</title>
        <authorList>
            <person name="Gilmore M.S."/>
            <person name="Schwartzman J."/>
            <person name="Van Tyne D."/>
            <person name="Martin M."/>
            <person name="Earl A.M."/>
            <person name="Manson A.L."/>
            <person name="Straub T."/>
            <person name="Salamzade R."/>
            <person name="Saavedra J."/>
            <person name="Lebreton F."/>
            <person name="Prichula J."/>
            <person name="Schaufler K."/>
            <person name="Gaca A."/>
            <person name="Sgardioli B."/>
            <person name="Wagenaar J."/>
            <person name="Strong T."/>
        </authorList>
    </citation>
    <scope>NUCLEOTIDE SEQUENCE [LARGE SCALE GENOMIC DNA]</scope>
    <source>
        <strain evidence="9 10">MJM16</strain>
    </source>
</reference>
<dbReference type="InterPro" id="IPR041033">
    <property type="entry name" value="SpaA_PFL_dom_1"/>
</dbReference>
<keyword evidence="6" id="KW-0472">Membrane</keyword>
<keyword evidence="10" id="KW-1185">Reference proteome</keyword>
<dbReference type="InterPro" id="IPR033764">
    <property type="entry name" value="Sdr_B"/>
</dbReference>
<sequence length="1570" mass="173483">MRKPNQLKCMVPLLLPVVLIIGVLFFYYQGKALKASTPDSMVSVTVGNEAVQNDSLTTEKETVELTLQAKETDIYELPYDDTVSIVPLDEEGKETTYPQLASSDVKKSHALKLFKERLKTTETSDSQEAKKEDKTKTPEPTETTEETEEINQRLPYYQVRETEDKGSFYFELEKEQVQKIRITRKTKKEQTVNLRSLTDTQAKQPIVVFKATEQLTEIPPEVPEASGTQEAENNGQQEAAEVTNTENEAAEEETDPKAEKGTVKPQASLTDPFKVTVDVGKKTGTEPFDKNNDPGYDKDELNDIVRTFDEVSYELTLGISTLDEKYTALRIRLDMELSDAWRKDSSGQVRQTAEFANGTLVDKGDGTKKSIRSTWQTAKKGSGIQAYFGETIEVKGGVNGWELKPKFTLVIESATLKDGSEVKINQVIDSTVKPELEEQTKITISAKPYIDVKMTWNNGKMSTFEKATNGNTDKPFSMVSTIAAYAQLKPLPGRSDLTSIKGTTYPVGGIEYTINQKMVYKDKQGGTDKELVIGTDTDPMQVITYDGLLGWDMRAPYKFTNEFSSYSSIYVPLNRQATNAPVGYTRNTYPPSQTPSAYIGIYDTGNPEVENVSSNNSIKITNTDYAPVSVGKNKWLLSLSPMGSNVEPFSVVAMQFLFPYKYLEDQKGITPTANMDYILSIDTVKYEGDEQEVNERKIFNWTKEWPGSIKTYSAFNNINKQGLSSDREGTYKSDGDGVTTKGNKLWGSVYTSTTDSQMDTMTMYGRWNANSFQYDLGREPVFNGNYSTIQKIFWGVGPKNPDLTLRGQNDIDKSYTWYSSASEAKAAGDISAVKTIFKRADASGYSLPRILVPLIAVGDVGAIDKLDKPNVLLTNTFNFKKDGSATGIYFPTTNNAWNYVPSKYQDDGTAISLHSPADGWGDTLYIAGMTIRPNIYTDKKTYSPNETIKWTVDGKVESGSENNHKVEFAVTIPKETQYIDDSAKDYQGNPLPDPSSRVENGDGTWTLKWVLDYTAEASTHNPKVTFDTSIISSKLNFVSNSAQLNGKVVADVWLEEDESVRDTSNEKLRTSTTSVVVTNSGVIVVDKVVDKPYIESGNEMDPAKPSETHPTDFTYTVSFKNHSTGAMNDVKVLDVLPYMGDGRGSDFHGSYSLTQVKQVPGSVQGTIWYTTSSVVANKDPNEIPLTSGWYKLGSNMEVLKNAKAIMAVYDKLDPGEDMALTLTVRPTGQQAGDKYVNAPSLNSSLLQHVQGVPSSVRVYGRDLSGVAWYDDNLDGLIGNKPAGGAEEWAKDIPVKLYRTSIEVPSYQKELVKESLTGEKFIDASGNSLVKTDANGKYLFENLPEGKYIAEFIIGDKVVQREVRVTKKEAGSDESLNSKADQTTYKTKDYEQPILSEVAGLGAADSKNHVKHVNLGLIRPSTIRLFKYVSGTAIDGNNDGELSESEKATGTPLKGAEFEVYEGDASSPFATEVTDDSGNLSFVKLFPGEHTLIETKAPNGYELIKSPIKVTITEGNQTIKVYQEDDKKTNLPFTGGTGPMVIVIMVVSVLGILGMGGLYWYYRQPSRKGEG</sequence>
<evidence type="ECO:0000256" key="4">
    <source>
        <dbReference type="ARBA" id="ARBA00022729"/>
    </source>
</evidence>
<evidence type="ECO:0000259" key="7">
    <source>
        <dbReference type="Pfam" id="PF17210"/>
    </source>
</evidence>
<dbReference type="InterPro" id="IPR013783">
    <property type="entry name" value="Ig-like_fold"/>
</dbReference>
<dbReference type="Pfam" id="PF17210">
    <property type="entry name" value="SdrD_B"/>
    <property type="match status" value="1"/>
</dbReference>
<comment type="similarity">
    <text evidence="2">Belongs to the serine-aspartate repeat-containing protein (SDr) family.</text>
</comment>
<feature type="domain" description="SD-repeat containing protein B" evidence="7">
    <location>
        <begin position="1329"/>
        <end position="1390"/>
    </location>
</feature>
<evidence type="ECO:0000259" key="8">
    <source>
        <dbReference type="Pfam" id="PF17802"/>
    </source>
</evidence>
<feature type="transmembrane region" description="Helical" evidence="6">
    <location>
        <begin position="1539"/>
        <end position="1561"/>
    </location>
</feature>
<dbReference type="Pfam" id="PF17802">
    <property type="entry name" value="SpaA"/>
    <property type="match status" value="1"/>
</dbReference>
<keyword evidence="6" id="KW-1133">Transmembrane helix</keyword>
<dbReference type="RefSeq" id="WP_207107852.1">
    <property type="nucleotide sequence ID" value="NZ_JAFLVR010000017.1"/>
</dbReference>
<evidence type="ECO:0000313" key="10">
    <source>
        <dbReference type="Proteomes" id="UP000664495"/>
    </source>
</evidence>
<feature type="compositionally biased region" description="Low complexity" evidence="5">
    <location>
        <begin position="229"/>
        <end position="247"/>
    </location>
</feature>
<name>A0ABS3HHJ7_9ENTE</name>
<gene>
    <name evidence="9" type="ORF">JZO85_07330</name>
</gene>
<evidence type="ECO:0000256" key="3">
    <source>
        <dbReference type="ARBA" id="ARBA00022525"/>
    </source>
</evidence>